<comment type="caution">
    <text evidence="3">The sequence shown here is derived from an EMBL/GenBank/DDBJ whole genome shotgun (WGS) entry which is preliminary data.</text>
</comment>
<keyword evidence="2" id="KW-1133">Transmembrane helix</keyword>
<organism evidence="3 4">
    <name type="scientific">Silvanigrella paludirubra</name>
    <dbReference type="NCBI Taxonomy" id="2499159"/>
    <lineage>
        <taxon>Bacteria</taxon>
        <taxon>Pseudomonadati</taxon>
        <taxon>Bdellovibrionota</taxon>
        <taxon>Oligoflexia</taxon>
        <taxon>Silvanigrellales</taxon>
        <taxon>Silvanigrellaceae</taxon>
        <taxon>Silvanigrella</taxon>
    </lineage>
</organism>
<keyword evidence="2" id="KW-0812">Transmembrane</keyword>
<feature type="region of interest" description="Disordered" evidence="1">
    <location>
        <begin position="51"/>
        <end position="95"/>
    </location>
</feature>
<evidence type="ECO:0000256" key="1">
    <source>
        <dbReference type="SAM" id="MobiDB-lite"/>
    </source>
</evidence>
<dbReference type="RefSeq" id="WP_153417943.1">
    <property type="nucleotide sequence ID" value="NZ_WFLM01000001.1"/>
</dbReference>
<dbReference type="EMBL" id="WFLM01000001">
    <property type="protein sequence ID" value="KAB8040428.1"/>
    <property type="molecule type" value="Genomic_DNA"/>
</dbReference>
<proteinExistence type="predicted"/>
<gene>
    <name evidence="3" type="ORF">GCL60_00500</name>
</gene>
<keyword evidence="2" id="KW-0472">Membrane</keyword>
<feature type="transmembrane region" description="Helical" evidence="2">
    <location>
        <begin position="12"/>
        <end position="33"/>
    </location>
</feature>
<sequence>MQKRKSELGQGLTEYAIILSLIAVASIAATAFFGGAMKSKIASLAGAIAGQDTSKISESEKKANSAADKAQKNASKVTGNTSIKENEDIFNSENL</sequence>
<dbReference type="AlphaFoldDB" id="A0A6N6VZY6"/>
<accession>A0A6N6VZY6</accession>
<reference evidence="3 4" key="1">
    <citation type="submission" date="2019-10" db="EMBL/GenBank/DDBJ databases">
        <title>New species of Slilvanegrellaceae.</title>
        <authorList>
            <person name="Pitt A."/>
            <person name="Hahn M.W."/>
        </authorList>
    </citation>
    <scope>NUCLEOTIDE SEQUENCE [LARGE SCALE GENOMIC DNA]</scope>
    <source>
        <strain evidence="3 4">SP-Ram-0.45-NSY-1</strain>
    </source>
</reference>
<evidence type="ECO:0000313" key="4">
    <source>
        <dbReference type="Proteomes" id="UP000437748"/>
    </source>
</evidence>
<evidence type="ECO:0000313" key="3">
    <source>
        <dbReference type="EMBL" id="KAB8040428.1"/>
    </source>
</evidence>
<protein>
    <submittedName>
        <fullName evidence="3">Pilus assembly protein</fullName>
    </submittedName>
</protein>
<evidence type="ECO:0000256" key="2">
    <source>
        <dbReference type="SAM" id="Phobius"/>
    </source>
</evidence>
<keyword evidence="4" id="KW-1185">Reference proteome</keyword>
<name>A0A6N6VZY6_9BACT</name>
<dbReference type="Proteomes" id="UP000437748">
    <property type="component" value="Unassembled WGS sequence"/>
</dbReference>
<feature type="compositionally biased region" description="Polar residues" evidence="1">
    <location>
        <begin position="72"/>
        <end position="95"/>
    </location>
</feature>